<dbReference type="InterPro" id="IPR044548">
    <property type="entry name" value="AF0060_NTP-PPase_MazG-like"/>
</dbReference>
<protein>
    <recommendedName>
        <fullName evidence="3">MazG nucleotide pyrophosphohydrolase domain protein</fullName>
    </recommendedName>
</protein>
<evidence type="ECO:0000313" key="2">
    <source>
        <dbReference type="Proteomes" id="UP000002837"/>
    </source>
</evidence>
<dbReference type="Gene3D" id="1.10.287.1080">
    <property type="entry name" value="MazG-like"/>
    <property type="match status" value="1"/>
</dbReference>
<dbReference type="RefSeq" id="WP_002759619.1">
    <property type="nucleotide sequence ID" value="NZ_AKWJ02000028.1"/>
</dbReference>
<sequence>MKEKIIQEILEERERQDEKWGEQNHNPMEWCMILGEEVGEVNKAALETHFKYDGKNDHTEYRKELIQVSAVAMAMIECLDRNSNTQEI</sequence>
<evidence type="ECO:0008006" key="3">
    <source>
        <dbReference type="Google" id="ProtNLM"/>
    </source>
</evidence>
<name>A0ABN0HXA3_LEPBO</name>
<dbReference type="Proteomes" id="UP000002837">
    <property type="component" value="Unassembled WGS sequence"/>
</dbReference>
<accession>A0ABN0HXA3</accession>
<gene>
    <name evidence="1" type="ORF">LEP1GSC128_3373</name>
</gene>
<dbReference type="CDD" id="cd11533">
    <property type="entry name" value="NTP-PPase_Af0060_like"/>
    <property type="match status" value="1"/>
</dbReference>
<keyword evidence="2" id="KW-1185">Reference proteome</keyword>
<comment type="caution">
    <text evidence="1">The sequence shown here is derived from an EMBL/GenBank/DDBJ whole genome shotgun (WGS) entry which is preliminary data.</text>
</comment>
<proteinExistence type="predicted"/>
<reference evidence="1" key="1">
    <citation type="submission" date="2012-09" db="EMBL/GenBank/DDBJ databases">
        <authorList>
            <person name="Harkins D.M."/>
            <person name="Durkin A.S."/>
            <person name="Brinkac L.M."/>
            <person name="Selengut J.D."/>
            <person name="Sanka R."/>
            <person name="DePew J."/>
            <person name="Purushe J."/>
            <person name="Picardeau M."/>
            <person name="Werts C."/>
            <person name="Goarant C."/>
            <person name="Vinetz J.M."/>
            <person name="Sutton G.G."/>
            <person name="Nelson W.C."/>
            <person name="Fouts D.E."/>
        </authorList>
    </citation>
    <scope>NUCLEOTIDE SEQUENCE [LARGE SCALE GENOMIC DNA]</scope>
    <source>
        <strain evidence="1">200801926</strain>
    </source>
</reference>
<dbReference type="EMBL" id="AKWJ02000028">
    <property type="protein sequence ID" value="EKP13402.1"/>
    <property type="molecule type" value="Genomic_DNA"/>
</dbReference>
<organism evidence="1 2">
    <name type="scientific">Leptospira borgpetersenii str. 200801926</name>
    <dbReference type="NCBI Taxonomy" id="1193009"/>
    <lineage>
        <taxon>Bacteria</taxon>
        <taxon>Pseudomonadati</taxon>
        <taxon>Spirochaetota</taxon>
        <taxon>Spirochaetia</taxon>
        <taxon>Leptospirales</taxon>
        <taxon>Leptospiraceae</taxon>
        <taxon>Leptospira</taxon>
    </lineage>
</organism>
<evidence type="ECO:0000313" key="1">
    <source>
        <dbReference type="EMBL" id="EKP13402.1"/>
    </source>
</evidence>